<evidence type="ECO:0000259" key="1">
    <source>
        <dbReference type="Pfam" id="PF08818"/>
    </source>
</evidence>
<gene>
    <name evidence="2" type="ORF">K3152_05430</name>
</gene>
<accession>A0ABS7IZC4</accession>
<name>A0ABS7IZC4_9SPHN</name>
<protein>
    <submittedName>
        <fullName evidence="2">YdeI/OmpD-associated family protein</fullName>
    </submittedName>
</protein>
<dbReference type="Pfam" id="PF13376">
    <property type="entry name" value="OmdA"/>
    <property type="match status" value="1"/>
</dbReference>
<dbReference type="RefSeq" id="WP_221573122.1">
    <property type="nucleotide sequence ID" value="NZ_JAIGNK010000002.1"/>
</dbReference>
<dbReference type="Proteomes" id="UP000783253">
    <property type="component" value="Unassembled WGS sequence"/>
</dbReference>
<feature type="domain" description="YdhG-like" evidence="1">
    <location>
        <begin position="19"/>
        <end position="105"/>
    </location>
</feature>
<organism evidence="2 3">
    <name type="scientific">Qipengyuania polymorpha</name>
    <dbReference type="NCBI Taxonomy" id="2867234"/>
    <lineage>
        <taxon>Bacteria</taxon>
        <taxon>Pseudomonadati</taxon>
        <taxon>Pseudomonadota</taxon>
        <taxon>Alphaproteobacteria</taxon>
        <taxon>Sphingomonadales</taxon>
        <taxon>Erythrobacteraceae</taxon>
        <taxon>Qipengyuania</taxon>
    </lineage>
</organism>
<dbReference type="Gene3D" id="3.90.1150.200">
    <property type="match status" value="1"/>
</dbReference>
<dbReference type="SUPFAM" id="SSF159888">
    <property type="entry name" value="YdhG-like"/>
    <property type="match status" value="1"/>
</dbReference>
<keyword evidence="3" id="KW-1185">Reference proteome</keyword>
<dbReference type="EMBL" id="JAIGNK010000002">
    <property type="protein sequence ID" value="MBX7457680.1"/>
    <property type="molecule type" value="Genomic_DNA"/>
</dbReference>
<comment type="caution">
    <text evidence="2">The sequence shown here is derived from an EMBL/GenBank/DDBJ whole genome shotgun (WGS) entry which is preliminary data.</text>
</comment>
<sequence>MKHDSRIDDYIADKEEFAQPILERLRALMAEVVPNAEEDIKWGAPHWVVGGRNLAGISAFKAHVRIFPHGAIEEDEKADWDRFGRLTSVADCPDAAALKRLLASRIELLESGKPLARAAAKEPIPVPDDFTDALQASPAAVETWAAFTDAQRRDYLDWIVSAKREETRAKRIATATEWIAEGKRRNWKYENC</sequence>
<reference evidence="2 3" key="1">
    <citation type="submission" date="2021-08" db="EMBL/GenBank/DDBJ databases">
        <title>Comparative Genomics Analysis of the Genus Qipengyuania Reveals Extensive Genetic Diversity and Metabolic Versatility, Including the Description of Fifteen Novel Species.</title>
        <authorList>
            <person name="Liu Y."/>
        </authorList>
    </citation>
    <scope>NUCLEOTIDE SEQUENCE [LARGE SCALE GENOMIC DNA]</scope>
    <source>
        <strain evidence="2 3">1NDH17</strain>
    </source>
</reference>
<dbReference type="Pfam" id="PF08818">
    <property type="entry name" value="DUF1801"/>
    <property type="match status" value="1"/>
</dbReference>
<proteinExistence type="predicted"/>
<dbReference type="InterPro" id="IPR014922">
    <property type="entry name" value="YdhG-like"/>
</dbReference>
<evidence type="ECO:0000313" key="2">
    <source>
        <dbReference type="EMBL" id="MBX7457680.1"/>
    </source>
</evidence>
<evidence type="ECO:0000313" key="3">
    <source>
        <dbReference type="Proteomes" id="UP000783253"/>
    </source>
</evidence>